<dbReference type="InterPro" id="IPR016163">
    <property type="entry name" value="Ald_DH_C"/>
</dbReference>
<dbReference type="InterPro" id="IPR050485">
    <property type="entry name" value="Proline_metab_enzyme"/>
</dbReference>
<evidence type="ECO:0000256" key="1">
    <source>
        <dbReference type="ARBA" id="ARBA00023002"/>
    </source>
</evidence>
<dbReference type="GO" id="GO:0003842">
    <property type="term" value="F:L-glutamate gamma-semialdehyde dehydrogenase activity"/>
    <property type="evidence" value="ECO:0007669"/>
    <property type="project" value="TreeGrafter"/>
</dbReference>
<feature type="domain" description="Aldehyde dehydrogenase" evidence="3">
    <location>
        <begin position="92"/>
        <end position="473"/>
    </location>
</feature>
<dbReference type="GO" id="GO:0010133">
    <property type="term" value="P:L-proline catabolic process to L-glutamate"/>
    <property type="evidence" value="ECO:0007669"/>
    <property type="project" value="TreeGrafter"/>
</dbReference>
<dbReference type="EMBL" id="LT629972">
    <property type="protein sequence ID" value="SEI22219.1"/>
    <property type="molecule type" value="Genomic_DNA"/>
</dbReference>
<keyword evidence="1" id="KW-0560">Oxidoreductase</keyword>
<dbReference type="OrthoDB" id="5288459at2"/>
<dbReference type="PANTHER" id="PTHR42862:SF1">
    <property type="entry name" value="DELTA-1-PYRROLINE-5-CARBOXYLATE DEHYDROGENASE 2, ISOFORM A-RELATED"/>
    <property type="match status" value="1"/>
</dbReference>
<dbReference type="AlphaFoldDB" id="A0A1H6P9L5"/>
<evidence type="ECO:0000256" key="2">
    <source>
        <dbReference type="ARBA" id="ARBA00023027"/>
    </source>
</evidence>
<dbReference type="InterPro" id="IPR016161">
    <property type="entry name" value="Ald_DH/histidinol_DH"/>
</dbReference>
<dbReference type="GO" id="GO:0009898">
    <property type="term" value="C:cytoplasmic side of plasma membrane"/>
    <property type="evidence" value="ECO:0007669"/>
    <property type="project" value="TreeGrafter"/>
</dbReference>
<gene>
    <name evidence="4" type="ORF">SAMN05216581_4743</name>
</gene>
<protein>
    <submittedName>
        <fullName evidence="4">Phenylacetic acid degradation protein paaN</fullName>
    </submittedName>
</protein>
<accession>A0A1H6P9L5</accession>
<dbReference type="Pfam" id="PF00171">
    <property type="entry name" value="Aldedh"/>
    <property type="match status" value="1"/>
</dbReference>
<name>A0A1H6P9L5_9PSED</name>
<dbReference type="Proteomes" id="UP000182272">
    <property type="component" value="Chromosome I"/>
</dbReference>
<dbReference type="Gene3D" id="3.40.309.10">
    <property type="entry name" value="Aldehyde Dehydrogenase, Chain A, domain 2"/>
    <property type="match status" value="1"/>
</dbReference>
<dbReference type="Gene3D" id="3.40.605.10">
    <property type="entry name" value="Aldehyde Dehydrogenase, Chain A, domain 1"/>
    <property type="match status" value="1"/>
</dbReference>
<evidence type="ECO:0000313" key="4">
    <source>
        <dbReference type="EMBL" id="SEI22219.1"/>
    </source>
</evidence>
<evidence type="ECO:0000259" key="3">
    <source>
        <dbReference type="Pfam" id="PF00171"/>
    </source>
</evidence>
<organism evidence="4 5">
    <name type="scientific">Pseudomonas asplenii</name>
    <dbReference type="NCBI Taxonomy" id="53407"/>
    <lineage>
        <taxon>Bacteria</taxon>
        <taxon>Pseudomonadati</taxon>
        <taxon>Pseudomonadota</taxon>
        <taxon>Gammaproteobacteria</taxon>
        <taxon>Pseudomonadales</taxon>
        <taxon>Pseudomonadaceae</taxon>
        <taxon>Pseudomonas</taxon>
    </lineage>
</organism>
<sequence>MNARKLKAWQAQHATMMCQAVEATRTRQPYQPYSDEMVDYNNAQIEQGAYRFKRLLGAPFNIGPEPQFGDQVRWAGSERSPYGFDLGISYRVEDFEVLARKADKAMRKWRQLDVELRSALLCEVIARLHADTFLFAHVGMHTSGHGLFMGFHANAVHAQARALESVAGVLAVSRELTCQFEAPLVVGQGERQALSRDFAAMPTGLSLVFAGQVVPTWGAYPGLFASLAAGCAAIVVPHGNAVLPMALTIKTIKAACAQVGVPHDIVNLFYSDELSAYRQAALHPDVRLIDYMGGAEFGCWLRQHAWQAKVMTQQSAQTAVFLHSTADYDGMLDNLAFGLCSYSAQLCTSPQTLYVLPEGIGLADGVVPVEQFERDLVARIDQVLGRFASPRELLGALVTPASLSEIRACETARFARVLRQAAQVRDPDYPQACIVTPSVIAVRQGFASSVDHYAREIRGPVSFIIQKPNLRALLAELREVGQHHGALGLGLYTIDSGVEHALRQVSQEMGVLLSINFSKNFYISQCAVFTDIHGGSTGAAANVTYGSPAFYHARLRLTEQRKLL</sequence>
<dbReference type="InterPro" id="IPR016162">
    <property type="entry name" value="Ald_DH_N"/>
</dbReference>
<evidence type="ECO:0000313" key="5">
    <source>
        <dbReference type="Proteomes" id="UP000182272"/>
    </source>
</evidence>
<proteinExistence type="predicted"/>
<reference evidence="4 5" key="1">
    <citation type="submission" date="2016-10" db="EMBL/GenBank/DDBJ databases">
        <authorList>
            <person name="de Groot N.N."/>
        </authorList>
    </citation>
    <scope>NUCLEOTIDE SEQUENCE [LARGE SCALE GENOMIC DNA]</scope>
    <source>
        <strain evidence="4 5">LMG 2158</strain>
    </source>
</reference>
<dbReference type="SUPFAM" id="SSF53720">
    <property type="entry name" value="ALDH-like"/>
    <property type="match status" value="1"/>
</dbReference>
<dbReference type="PANTHER" id="PTHR42862">
    <property type="entry name" value="DELTA-1-PYRROLINE-5-CARBOXYLATE DEHYDROGENASE 1, ISOFORM A-RELATED"/>
    <property type="match status" value="1"/>
</dbReference>
<dbReference type="RefSeq" id="WP_081354594.1">
    <property type="nucleotide sequence ID" value="NZ_CP162519.1"/>
</dbReference>
<dbReference type="InterPro" id="IPR015590">
    <property type="entry name" value="Aldehyde_DH_dom"/>
</dbReference>
<keyword evidence="2" id="KW-0520">NAD</keyword>